<evidence type="ECO:0000256" key="5">
    <source>
        <dbReference type="ARBA" id="ARBA00023186"/>
    </source>
</evidence>
<evidence type="ECO:0000313" key="6">
    <source>
        <dbReference type="EMBL" id="MCU6744205.1"/>
    </source>
</evidence>
<keyword evidence="6" id="KW-0282">Flagellum</keyword>
<name>A0ABT2T1Q5_9FIRM</name>
<dbReference type="NCBIfam" id="TIGR00208">
    <property type="entry name" value="fliS"/>
    <property type="match status" value="1"/>
</dbReference>
<gene>
    <name evidence="6" type="primary">fliS</name>
    <name evidence="6" type="ORF">OCV77_06805</name>
</gene>
<reference evidence="6 7" key="1">
    <citation type="journal article" date="2021" name="ISME Commun">
        <title>Automated analysis of genomic sequences facilitates high-throughput and comprehensive description of bacteria.</title>
        <authorList>
            <person name="Hitch T.C.A."/>
        </authorList>
    </citation>
    <scope>NUCLEOTIDE SEQUENCE [LARGE SCALE GENOMIC DNA]</scope>
    <source>
        <strain evidence="6 7">Sanger_18</strain>
    </source>
</reference>
<dbReference type="EMBL" id="JAOQKJ010000005">
    <property type="protein sequence ID" value="MCU6744205.1"/>
    <property type="molecule type" value="Genomic_DNA"/>
</dbReference>
<evidence type="ECO:0000256" key="2">
    <source>
        <dbReference type="ARBA" id="ARBA00008787"/>
    </source>
</evidence>
<dbReference type="RefSeq" id="WP_262574207.1">
    <property type="nucleotide sequence ID" value="NZ_JAOQKJ010000005.1"/>
</dbReference>
<keyword evidence="5" id="KW-0143">Chaperone</keyword>
<dbReference type="Pfam" id="PF02561">
    <property type="entry name" value="FliS"/>
    <property type="match status" value="1"/>
</dbReference>
<comment type="similarity">
    <text evidence="2">Belongs to the FliS family.</text>
</comment>
<evidence type="ECO:0000256" key="1">
    <source>
        <dbReference type="ARBA" id="ARBA00004514"/>
    </source>
</evidence>
<keyword evidence="7" id="KW-1185">Reference proteome</keyword>
<keyword evidence="3" id="KW-0963">Cytoplasm</keyword>
<accession>A0ABT2T1Q5</accession>
<protein>
    <submittedName>
        <fullName evidence="6">Flagellar export chaperone FliS</fullName>
    </submittedName>
</protein>
<evidence type="ECO:0000256" key="3">
    <source>
        <dbReference type="ARBA" id="ARBA00022490"/>
    </source>
</evidence>
<dbReference type="SUPFAM" id="SSF101116">
    <property type="entry name" value="Flagellar export chaperone FliS"/>
    <property type="match status" value="1"/>
</dbReference>
<keyword evidence="4" id="KW-1005">Bacterial flagellum biogenesis</keyword>
<proteinExistence type="inferred from homology"/>
<dbReference type="Gene3D" id="1.20.120.340">
    <property type="entry name" value="Flagellar protein FliS"/>
    <property type="match status" value="1"/>
</dbReference>
<evidence type="ECO:0000313" key="7">
    <source>
        <dbReference type="Proteomes" id="UP001652432"/>
    </source>
</evidence>
<dbReference type="CDD" id="cd16098">
    <property type="entry name" value="FliS"/>
    <property type="match status" value="1"/>
</dbReference>
<dbReference type="PANTHER" id="PTHR34773">
    <property type="entry name" value="FLAGELLAR SECRETION CHAPERONE FLIS"/>
    <property type="match status" value="1"/>
</dbReference>
<sequence>MTDEKKQQYTLKISQASRTQLVVILYEMTLDYLKEAEDAAGNRDEAAFHTGIKRARACIHELSHSLNHEYPVSGNLLQLYLFADRTLIQADARQDAALLKEPEDMVRKLKDAYETISEQDDSGAVMENTQAVYAGLTYGRGALNESLADQGSSRGFRV</sequence>
<comment type="subcellular location">
    <subcellularLocation>
        <location evidence="1">Cytoplasm</location>
        <location evidence="1">Cytosol</location>
    </subcellularLocation>
</comment>
<organism evidence="6 7">
    <name type="scientific">Suilimivivens aceti</name>
    <dbReference type="NCBI Taxonomy" id="2981774"/>
    <lineage>
        <taxon>Bacteria</taxon>
        <taxon>Bacillati</taxon>
        <taxon>Bacillota</taxon>
        <taxon>Clostridia</taxon>
        <taxon>Lachnospirales</taxon>
        <taxon>Lachnospiraceae</taxon>
        <taxon>Suilimivivens</taxon>
    </lineage>
</organism>
<evidence type="ECO:0000256" key="4">
    <source>
        <dbReference type="ARBA" id="ARBA00022795"/>
    </source>
</evidence>
<dbReference type="Proteomes" id="UP001652432">
    <property type="component" value="Unassembled WGS sequence"/>
</dbReference>
<dbReference type="PANTHER" id="PTHR34773:SF1">
    <property type="entry name" value="FLAGELLAR SECRETION CHAPERONE FLIS"/>
    <property type="match status" value="1"/>
</dbReference>
<dbReference type="InterPro" id="IPR036584">
    <property type="entry name" value="FliS_sf"/>
</dbReference>
<comment type="caution">
    <text evidence="6">The sequence shown here is derived from an EMBL/GenBank/DDBJ whole genome shotgun (WGS) entry which is preliminary data.</text>
</comment>
<keyword evidence="6" id="KW-0969">Cilium</keyword>
<dbReference type="InterPro" id="IPR003713">
    <property type="entry name" value="FliS"/>
</dbReference>
<keyword evidence="6" id="KW-0966">Cell projection</keyword>